<evidence type="ECO:0000256" key="1">
    <source>
        <dbReference type="PIRSR" id="PIRSR600246-1"/>
    </source>
</evidence>
<dbReference type="AlphaFoldDB" id="A0A836CML1"/>
<evidence type="ECO:0000256" key="2">
    <source>
        <dbReference type="PIRSR" id="PIRSR600246-2"/>
    </source>
</evidence>
<feature type="site" description="Cleavage; by autolysis" evidence="3">
    <location>
        <begin position="91"/>
        <end position="92"/>
    </location>
</feature>
<accession>A0A836CML1</accession>
<gene>
    <name evidence="4" type="ORF">JKP88DRAFT_175162</name>
</gene>
<organism evidence="4 5">
    <name type="scientific">Tribonema minus</name>
    <dbReference type="NCBI Taxonomy" id="303371"/>
    <lineage>
        <taxon>Eukaryota</taxon>
        <taxon>Sar</taxon>
        <taxon>Stramenopiles</taxon>
        <taxon>Ochrophyta</taxon>
        <taxon>PX clade</taxon>
        <taxon>Xanthophyceae</taxon>
        <taxon>Tribonematales</taxon>
        <taxon>Tribonemataceae</taxon>
        <taxon>Tribonema</taxon>
    </lineage>
</organism>
<feature type="binding site" evidence="2">
    <location>
        <begin position="120"/>
        <end position="123"/>
    </location>
    <ligand>
        <name>substrate</name>
    </ligand>
</feature>
<comment type="caution">
    <text evidence="4">The sequence shown here is derived from an EMBL/GenBank/DDBJ whole genome shotgun (WGS) entry which is preliminary data.</text>
</comment>
<protein>
    <submittedName>
        <fullName evidence="4">Asparaginase, c-terminal</fullName>
    </submittedName>
</protein>
<dbReference type="PANTHER" id="PTHR10188">
    <property type="entry name" value="L-ASPARAGINASE"/>
    <property type="match status" value="1"/>
</dbReference>
<reference evidence="4" key="1">
    <citation type="submission" date="2021-02" db="EMBL/GenBank/DDBJ databases">
        <title>First Annotated Genome of the Yellow-green Alga Tribonema minus.</title>
        <authorList>
            <person name="Mahan K.M."/>
        </authorList>
    </citation>
    <scope>NUCLEOTIDE SEQUENCE</scope>
    <source>
        <strain evidence="4">UTEX B ZZ1240</strain>
    </source>
</reference>
<dbReference type="EMBL" id="JAFCMP010000027">
    <property type="protein sequence ID" value="KAG5190808.1"/>
    <property type="molecule type" value="Genomic_DNA"/>
</dbReference>
<dbReference type="InterPro" id="IPR000246">
    <property type="entry name" value="Peptidase_T2"/>
</dbReference>
<dbReference type="OrthoDB" id="188713at2759"/>
<name>A0A836CML1_9STRA</name>
<dbReference type="SUPFAM" id="SSF56235">
    <property type="entry name" value="N-terminal nucleophile aminohydrolases (Ntn hydrolases)"/>
    <property type="match status" value="1"/>
</dbReference>
<dbReference type="GO" id="GO:0016811">
    <property type="term" value="F:hydrolase activity, acting on carbon-nitrogen (but not peptide) bonds, in linear amides"/>
    <property type="evidence" value="ECO:0007669"/>
    <property type="project" value="UniProtKB-ARBA"/>
</dbReference>
<proteinExistence type="predicted"/>
<evidence type="ECO:0000313" key="5">
    <source>
        <dbReference type="Proteomes" id="UP000664859"/>
    </source>
</evidence>
<dbReference type="PANTHER" id="PTHR10188:SF6">
    <property type="entry name" value="N(4)-(BETA-N-ACETYLGLUCOSAMINYL)-L-ASPARAGINASE"/>
    <property type="match status" value="1"/>
</dbReference>
<dbReference type="InterPro" id="IPR029055">
    <property type="entry name" value="Ntn_hydrolases_N"/>
</dbReference>
<dbReference type="Gene3D" id="3.60.20.30">
    <property type="entry name" value="(Glycosyl)asparaginase"/>
    <property type="match status" value="1"/>
</dbReference>
<dbReference type="GO" id="GO:0005737">
    <property type="term" value="C:cytoplasm"/>
    <property type="evidence" value="ECO:0007669"/>
    <property type="project" value="TreeGrafter"/>
</dbReference>
<dbReference type="FunFam" id="3.60.20.30:FF:000005">
    <property type="entry name" value="N(4)-(Beta-N-acetylglucosaminyl)-L-asparaginase"/>
    <property type="match status" value="1"/>
</dbReference>
<evidence type="ECO:0000256" key="3">
    <source>
        <dbReference type="PIRSR" id="PIRSR600246-3"/>
    </source>
</evidence>
<feature type="binding site" evidence="2">
    <location>
        <begin position="143"/>
        <end position="146"/>
    </location>
    <ligand>
        <name>substrate</name>
    </ligand>
</feature>
<evidence type="ECO:0000313" key="4">
    <source>
        <dbReference type="EMBL" id="KAG5190808.1"/>
    </source>
</evidence>
<dbReference type="Proteomes" id="UP000664859">
    <property type="component" value="Unassembled WGS sequence"/>
</dbReference>
<feature type="active site" description="Nucleophile" evidence="1">
    <location>
        <position position="92"/>
    </location>
</feature>
<sequence length="261" mass="26713">MCGEHLTYGAVMALPGVVRAVSAARLVMERSPHAILCGGGARDFAVANGMALAEALTEGAAAAYSEWRRQSDTSTDTAGATVSVEIDAPHDTIGMICLDVNGHLAAGTSTSGWPFKHPGRVGDSPVIGAGLYCDNDAGAAVATGDGEEILRTSAAFYAVELMRAGHTPQAACTKAVARIVQASAACSTSAAARGPRADSRMHSKLTVAVLAMSPKGEVGAASSLGPSNVHRGRPVFPYALWRGGSQGELVEEQKPPNDDLT</sequence>
<keyword evidence="5" id="KW-1185">Reference proteome</keyword>
<dbReference type="Pfam" id="PF01112">
    <property type="entry name" value="Asparaginase_2"/>
    <property type="match status" value="1"/>
</dbReference>